<evidence type="ECO:0000256" key="9">
    <source>
        <dbReference type="PROSITE-ProRule" id="PRU00176"/>
    </source>
</evidence>
<evidence type="ECO:0000256" key="4">
    <source>
        <dbReference type="ARBA" id="ARBA00022884"/>
    </source>
</evidence>
<dbReference type="FunFam" id="3.30.70.330:FF:000365">
    <property type="entry name" value="U4/U6 snRNA-associated-splicing factor PRP24"/>
    <property type="match status" value="1"/>
</dbReference>
<dbReference type="SUPFAM" id="SSF54928">
    <property type="entry name" value="RNA-binding domain, RBD"/>
    <property type="match status" value="3"/>
</dbReference>
<dbReference type="Pfam" id="PF00076">
    <property type="entry name" value="RRM_1"/>
    <property type="match status" value="3"/>
</dbReference>
<dbReference type="SMART" id="SM00360">
    <property type="entry name" value="RRM"/>
    <property type="match status" value="4"/>
</dbReference>
<keyword evidence="2" id="KW-0507">mRNA processing</keyword>
<keyword evidence="6" id="KW-0539">Nucleus</keyword>
<keyword evidence="5" id="KW-0508">mRNA splicing</keyword>
<feature type="compositionally biased region" description="Low complexity" evidence="10">
    <location>
        <begin position="1238"/>
        <end position="1248"/>
    </location>
</feature>
<dbReference type="Gene3D" id="1.25.40.10">
    <property type="entry name" value="Tetratricopeptide repeat domain"/>
    <property type="match status" value="2"/>
</dbReference>
<feature type="domain" description="RRM" evidence="11">
    <location>
        <begin position="1004"/>
        <end position="1080"/>
    </location>
</feature>
<organism evidence="12 13">
    <name type="scientific">Endocarpon pusillum (strain Z07020 / HMAS-L-300199)</name>
    <name type="common">Lichen-forming fungus</name>
    <dbReference type="NCBI Taxonomy" id="1263415"/>
    <lineage>
        <taxon>Eukaryota</taxon>
        <taxon>Fungi</taxon>
        <taxon>Dikarya</taxon>
        <taxon>Ascomycota</taxon>
        <taxon>Pezizomycotina</taxon>
        <taxon>Eurotiomycetes</taxon>
        <taxon>Chaetothyriomycetidae</taxon>
        <taxon>Verrucariales</taxon>
        <taxon>Verrucariaceae</taxon>
        <taxon>Endocarpon</taxon>
    </lineage>
</organism>
<dbReference type="InterPro" id="IPR000504">
    <property type="entry name" value="RRM_dom"/>
</dbReference>
<dbReference type="FunFam" id="1.25.40.10:FF:000632">
    <property type="entry name" value="Pre-mRNA splicing factor (Prp24), putative"/>
    <property type="match status" value="1"/>
</dbReference>
<evidence type="ECO:0000313" key="13">
    <source>
        <dbReference type="Proteomes" id="UP000019373"/>
    </source>
</evidence>
<name>U1HRX8_ENDPU</name>
<evidence type="ECO:0000256" key="10">
    <source>
        <dbReference type="SAM" id="MobiDB-lite"/>
    </source>
</evidence>
<comment type="subcellular location">
    <subcellularLocation>
        <location evidence="1">Nucleus</location>
    </subcellularLocation>
</comment>
<comment type="function">
    <text evidence="7">Functions as a recycling factor of the spliceosome, a machinery that forms on each precursor-messenger RNA (pre-mRNA) and catalyzes the removal of introns. Chaperones the re-annealing of U4 and U6 snRNAs (small nuclear RNAs) released from previous rounds of splicing, an initial step in reforming the U4/U6-U5 tri-snRNP (small nuclear ribonucleoprotein) that can reassemble into another spliceosome complex; this step involves binding U6 and facilitating the unwinding of the U6 internal stem loop, followed by base-pairing of U6 to U4.</text>
</comment>
<dbReference type="InterPro" id="IPR050502">
    <property type="entry name" value="Euk_RNA-bind_prot"/>
</dbReference>
<evidence type="ECO:0000256" key="7">
    <source>
        <dbReference type="ARBA" id="ARBA00093374"/>
    </source>
</evidence>
<dbReference type="GO" id="GO:0005688">
    <property type="term" value="C:U6 snRNP"/>
    <property type="evidence" value="ECO:0007669"/>
    <property type="project" value="UniProtKB-ARBA"/>
</dbReference>
<evidence type="ECO:0000256" key="3">
    <source>
        <dbReference type="ARBA" id="ARBA00022737"/>
    </source>
</evidence>
<accession>U1HRX8</accession>
<feature type="region of interest" description="Disordered" evidence="10">
    <location>
        <begin position="1210"/>
        <end position="1294"/>
    </location>
</feature>
<feature type="compositionally biased region" description="Polar residues" evidence="10">
    <location>
        <begin position="1227"/>
        <end position="1236"/>
    </location>
</feature>
<dbReference type="Proteomes" id="UP000019373">
    <property type="component" value="Unassembled WGS sequence"/>
</dbReference>
<dbReference type="GeneID" id="19238155"/>
<gene>
    <name evidence="12" type="ORF">EPUS_03107</name>
</gene>
<dbReference type="EMBL" id="KE720961">
    <property type="protein sequence ID" value="ERF73275.1"/>
    <property type="molecule type" value="Genomic_DNA"/>
</dbReference>
<dbReference type="Gene3D" id="3.30.70.330">
    <property type="match status" value="4"/>
</dbReference>
<dbReference type="Pfam" id="PF16842">
    <property type="entry name" value="RRM_occluded"/>
    <property type="match status" value="1"/>
</dbReference>
<dbReference type="CDD" id="cd12299">
    <property type="entry name" value="RRM4_Prp24"/>
    <property type="match status" value="1"/>
</dbReference>
<feature type="compositionally biased region" description="Polar residues" evidence="10">
    <location>
        <begin position="1112"/>
        <end position="1123"/>
    </location>
</feature>
<dbReference type="InterPro" id="IPR031766">
    <property type="entry name" value="RRM_occluded"/>
</dbReference>
<evidence type="ECO:0000256" key="1">
    <source>
        <dbReference type="ARBA" id="ARBA00004123"/>
    </source>
</evidence>
<keyword evidence="3" id="KW-0677">Repeat</keyword>
<keyword evidence="13" id="KW-1185">Reference proteome</keyword>
<dbReference type="CDD" id="cd00590">
    <property type="entry name" value="RRM_SF"/>
    <property type="match status" value="1"/>
</dbReference>
<evidence type="ECO:0000256" key="5">
    <source>
        <dbReference type="ARBA" id="ARBA00023187"/>
    </source>
</evidence>
<evidence type="ECO:0000256" key="8">
    <source>
        <dbReference type="ARBA" id="ARBA00093627"/>
    </source>
</evidence>
<dbReference type="PANTHER" id="PTHR48025:SF1">
    <property type="entry name" value="RRM DOMAIN-CONTAINING PROTEIN"/>
    <property type="match status" value="1"/>
</dbReference>
<sequence length="1294" mass="144755">MDISSLLSPPEATQPLSPPPVSMQSPRKQMRRHPSGPVKRGLTSLPLSHSAVPASNIPLHVSTPTHRPTASSPLASPTTGVLRNSTPPRLVEVSRQSSTPSMDALADLASMQNHQPTRSAAPSLRSKDSYESQLTPSTIFPVVQPPSAAANPRASFDIAMAETPKPAARIDFAGTSLSPELQKNANVLAVDLQQNPHSYESHAQLIRLLHQAFVHHVYPPTSPDAHGDPHSFDLLHDLRAAREGMDKIFAIGEDLWAEWIQDESMLAKTIEEKISLMEKCSKAVTEEYGSVKLWIVYGEWLLHTHKLYHQTSEEAAAGLSEDEREVGQDIFSWSVVVEVWQRGAEETMWRMNDSHLVWNRYIDFLIQDSQKTRSEDLIREIKFLFDARLQTPHADWDGTFQAFSTFVSAYMDKQYEEIMVTTNRKATDAKSKWDARQPMEIALQQAQEAGDRAAEYVALANYVQWERTLAGRKRFSFDLTNALYQRAALRFPSDPQLWEDHILYLIEEGHAHRTTESVLPTLGRATRHCPWSGSLWAQYLLSSEREAQSFSQTEDIKHRATNTGLLDVGGVEEVIKVYAAWCTYLRRRAFQVDSTDEDLDVAEMGIRSAIEDLQDLATRKFGEGSNPDPMFRLERIYIKFLSESGSWDTARETFRGLIPKQGDSWTFWIQFYMWEMSCWAKFIQREKTEDGNISRKTPVPHYATAVLRQAVKRETLDWPEKVMCAYITHCEDHEDVEELQMAIVEVRKMEKIIARRREVEALQAAAKSEAQATLPPQHAAEAITRTIEANTSPSGKRKRGGEDEPVADSSKKSKIEGGNGREVNATVASRKQVKRDREHATILVQNLPEVVTELKLRQFFRDCGKVNSLKIIHQNGTSAVIEFDAREAALFAQTRDGKDFEGQPLHIQLGSGSTIFVSNFPPTADEGYIRELFDRFGQIVDVRFPSLKYNTHRRFCYVQFRLNEQAQAATELDGQQMDQDLKLVAKISNPAAKQDRTGPMEEGREVFCKNLHWSASEEDVKTLFSRYGNVESVRIPRNVKGQSKGFCYVVFSSEEEANAATALNAHSFMSRELHVEISSKMGAKRQATTIISSVDRSMSPSTGVNGAAGSPSAMSTTSSNIEQPSGDRQARTIALMNVPDTVNDSRLRAITEPYGSLVKIVLRPDHQGAVVEYTDAQNAGKASLGLEGYEITPGRNLRVGIVPEMLREKAERKTDKIQIGKAKKDNPGSTQASLQPSGPIRRPGQQAGRRGGLGQKRGLGFVAPSGKSQQEEPTNTSTQAGKSNDDFRSLLNKK</sequence>
<feature type="domain" description="RRM" evidence="11">
    <location>
        <begin position="913"/>
        <end position="990"/>
    </location>
</feature>
<feature type="compositionally biased region" description="Polar residues" evidence="10">
    <location>
        <begin position="1266"/>
        <end position="1282"/>
    </location>
</feature>
<feature type="compositionally biased region" description="Basic and acidic residues" evidence="10">
    <location>
        <begin position="1210"/>
        <end position="1226"/>
    </location>
</feature>
<dbReference type="InterPro" id="IPR003107">
    <property type="entry name" value="HAT"/>
</dbReference>
<dbReference type="PROSITE" id="PS50102">
    <property type="entry name" value="RRM"/>
    <property type="match status" value="4"/>
</dbReference>
<evidence type="ECO:0000256" key="6">
    <source>
        <dbReference type="ARBA" id="ARBA00023242"/>
    </source>
</evidence>
<dbReference type="InterPro" id="IPR034397">
    <property type="entry name" value="Prp24_RRM1"/>
</dbReference>
<dbReference type="InterPro" id="IPR012677">
    <property type="entry name" value="Nucleotide-bd_a/b_plait_sf"/>
</dbReference>
<feature type="region of interest" description="Disordered" evidence="10">
    <location>
        <begin position="786"/>
        <end position="832"/>
    </location>
</feature>
<dbReference type="HOGENOM" id="CLU_003925_0_0_1"/>
<dbReference type="InterPro" id="IPR035979">
    <property type="entry name" value="RBD_domain_sf"/>
</dbReference>
<dbReference type="FunFam" id="3.30.70.330:FF:000588">
    <property type="entry name" value="Pre-mRNA splicing factor (Prp24), putative"/>
    <property type="match status" value="1"/>
</dbReference>
<reference evidence="13" key="1">
    <citation type="journal article" date="2014" name="BMC Genomics">
        <title>Genome characteristics reveal the impact of lichenization on lichen-forming fungus Endocarpon pusillum Hedwig (Verrucariales, Ascomycota).</title>
        <authorList>
            <person name="Wang Y.-Y."/>
            <person name="Liu B."/>
            <person name="Zhang X.-Y."/>
            <person name="Zhou Q.-M."/>
            <person name="Zhang T."/>
            <person name="Li H."/>
            <person name="Yu Y.-F."/>
            <person name="Zhang X.-L."/>
            <person name="Hao X.-Y."/>
            <person name="Wang M."/>
            <person name="Wang L."/>
            <person name="Wei J.-C."/>
        </authorList>
    </citation>
    <scope>NUCLEOTIDE SEQUENCE [LARGE SCALE GENOMIC DNA]</scope>
    <source>
        <strain evidence="13">Z07020 / HMAS-L-300199</strain>
    </source>
</reference>
<dbReference type="GO" id="GO:0008380">
    <property type="term" value="P:RNA splicing"/>
    <property type="evidence" value="ECO:0007669"/>
    <property type="project" value="UniProtKB-KW"/>
</dbReference>
<evidence type="ECO:0000259" key="11">
    <source>
        <dbReference type="PROSITE" id="PS50102"/>
    </source>
</evidence>
<keyword evidence="4 9" id="KW-0694">RNA-binding</keyword>
<protein>
    <recommendedName>
        <fullName evidence="8">U4/U6 snRNA-associated-splicing factor PRP24</fullName>
    </recommendedName>
</protein>
<dbReference type="GO" id="GO:0003729">
    <property type="term" value="F:mRNA binding"/>
    <property type="evidence" value="ECO:0007669"/>
    <property type="project" value="TreeGrafter"/>
</dbReference>
<feature type="domain" description="RRM" evidence="11">
    <location>
        <begin position="1131"/>
        <end position="1204"/>
    </location>
</feature>
<proteinExistence type="predicted"/>
<feature type="region of interest" description="Disordered" evidence="10">
    <location>
        <begin position="1096"/>
        <end position="1128"/>
    </location>
</feature>
<evidence type="ECO:0000256" key="2">
    <source>
        <dbReference type="ARBA" id="ARBA00022664"/>
    </source>
</evidence>
<dbReference type="CDD" id="cd12296">
    <property type="entry name" value="RRM1_Prp24"/>
    <property type="match status" value="1"/>
</dbReference>
<evidence type="ECO:0000313" key="12">
    <source>
        <dbReference type="EMBL" id="ERF73275.1"/>
    </source>
</evidence>
<dbReference type="SMART" id="SM00386">
    <property type="entry name" value="HAT"/>
    <property type="match status" value="5"/>
</dbReference>
<dbReference type="eggNOG" id="KOG0128">
    <property type="taxonomic scope" value="Eukaryota"/>
</dbReference>
<dbReference type="OMA" id="LWARYIL"/>
<dbReference type="InterPro" id="IPR011990">
    <property type="entry name" value="TPR-like_helical_dom_sf"/>
</dbReference>
<feature type="region of interest" description="Disordered" evidence="10">
    <location>
        <begin position="112"/>
        <end position="131"/>
    </location>
</feature>
<dbReference type="GO" id="GO:0006397">
    <property type="term" value="P:mRNA processing"/>
    <property type="evidence" value="ECO:0007669"/>
    <property type="project" value="UniProtKB-KW"/>
</dbReference>
<feature type="region of interest" description="Disordered" evidence="10">
    <location>
        <begin position="1"/>
        <end position="100"/>
    </location>
</feature>
<dbReference type="RefSeq" id="XP_007801048.1">
    <property type="nucleotide sequence ID" value="XM_007802857.1"/>
</dbReference>
<feature type="domain" description="RRM" evidence="11">
    <location>
        <begin position="840"/>
        <end position="912"/>
    </location>
</feature>
<feature type="compositionally biased region" description="Polar residues" evidence="10">
    <location>
        <begin position="62"/>
        <end position="87"/>
    </location>
</feature>
<dbReference type="PANTHER" id="PTHR48025">
    <property type="entry name" value="OS02G0815200 PROTEIN"/>
    <property type="match status" value="1"/>
</dbReference>
<dbReference type="SUPFAM" id="SSF48452">
    <property type="entry name" value="TPR-like"/>
    <property type="match status" value="1"/>
</dbReference>
<dbReference type="OrthoDB" id="360390at2759"/>